<proteinExistence type="predicted"/>
<feature type="transmembrane region" description="Helical" evidence="1">
    <location>
        <begin position="79"/>
        <end position="96"/>
    </location>
</feature>
<keyword evidence="3" id="KW-1185">Reference proteome</keyword>
<dbReference type="OrthoDB" id="950997at2"/>
<keyword evidence="1" id="KW-1133">Transmembrane helix</keyword>
<dbReference type="RefSeq" id="WP_073232021.1">
    <property type="nucleotide sequence ID" value="NZ_FQUQ01000003.1"/>
</dbReference>
<keyword evidence="1" id="KW-0472">Membrane</keyword>
<name>A0A1M5DF16_9SPHI</name>
<feature type="transmembrane region" description="Helical" evidence="1">
    <location>
        <begin position="162"/>
        <end position="184"/>
    </location>
</feature>
<reference evidence="3" key="1">
    <citation type="submission" date="2016-11" db="EMBL/GenBank/DDBJ databases">
        <authorList>
            <person name="Varghese N."/>
            <person name="Submissions S."/>
        </authorList>
    </citation>
    <scope>NUCLEOTIDE SEQUENCE [LARGE SCALE GENOMIC DNA]</scope>
    <source>
        <strain evidence="3">DSM 16990</strain>
    </source>
</reference>
<accession>A0A1M5DF16</accession>
<protein>
    <submittedName>
        <fullName evidence="2">Uncharacterized protein</fullName>
    </submittedName>
</protein>
<dbReference type="EMBL" id="FQUQ01000003">
    <property type="protein sequence ID" value="SHF65444.1"/>
    <property type="molecule type" value="Genomic_DNA"/>
</dbReference>
<dbReference type="AlphaFoldDB" id="A0A1M5DF16"/>
<organism evidence="2 3">
    <name type="scientific">Pedobacter caeni</name>
    <dbReference type="NCBI Taxonomy" id="288992"/>
    <lineage>
        <taxon>Bacteria</taxon>
        <taxon>Pseudomonadati</taxon>
        <taxon>Bacteroidota</taxon>
        <taxon>Sphingobacteriia</taxon>
        <taxon>Sphingobacteriales</taxon>
        <taxon>Sphingobacteriaceae</taxon>
        <taxon>Pedobacter</taxon>
    </lineage>
</organism>
<dbReference type="STRING" id="288992.SAMN04488522_103200"/>
<gene>
    <name evidence="2" type="ORF">SAMN04488522_103200</name>
</gene>
<feature type="transmembrane region" description="Helical" evidence="1">
    <location>
        <begin position="129"/>
        <end position="150"/>
    </location>
</feature>
<dbReference type="Proteomes" id="UP000184287">
    <property type="component" value="Unassembled WGS sequence"/>
</dbReference>
<feature type="transmembrane region" description="Helical" evidence="1">
    <location>
        <begin position="47"/>
        <end position="67"/>
    </location>
</feature>
<keyword evidence="1" id="KW-0812">Transmembrane</keyword>
<evidence type="ECO:0000313" key="3">
    <source>
        <dbReference type="Proteomes" id="UP000184287"/>
    </source>
</evidence>
<evidence type="ECO:0000256" key="1">
    <source>
        <dbReference type="SAM" id="Phobius"/>
    </source>
</evidence>
<evidence type="ECO:0000313" key="2">
    <source>
        <dbReference type="EMBL" id="SHF65444.1"/>
    </source>
</evidence>
<sequence>MNLDELKGAWSAYDDQLKSTKDIDDQVIAGMIRKRSVSAVANIRKSYLYGIFACCFYLLAIGALNLGNPFDYTHDYEQIPLQIMFVALLLILFVLLKARASIKELEFPEQSLLNYLENVIKEYCKTWKILDVVIYFILFSTCILFPLSFLSRSIARLGLWPALFSSFSLLIFIVVSNVVTYVIARKKGGVKRSWYSFSVIIKELEELKAMASELKNS</sequence>